<dbReference type="PIRSF" id="PIRSF006092">
    <property type="entry name" value="GreA_GreB"/>
    <property type="match status" value="1"/>
</dbReference>
<dbReference type="Gene3D" id="3.10.50.30">
    <property type="entry name" value="Transcription elongation factor, GreA/GreB, C-terminal domain"/>
    <property type="match status" value="1"/>
</dbReference>
<evidence type="ECO:0000256" key="1">
    <source>
        <dbReference type="SAM" id="MobiDB-lite"/>
    </source>
</evidence>
<protein>
    <submittedName>
        <fullName evidence="3">Transcription elongation factor GreA</fullName>
    </submittedName>
</protein>
<dbReference type="PANTHER" id="PTHR30437:SF4">
    <property type="entry name" value="TRANSCRIPTION ELONGATION FACTOR GREA"/>
    <property type="match status" value="1"/>
</dbReference>
<accession>A0A2G0CJZ5</accession>
<dbReference type="Pfam" id="PF01272">
    <property type="entry name" value="GreA_GreB"/>
    <property type="match status" value="1"/>
</dbReference>
<gene>
    <name evidence="3" type="ORF">CGL56_04230</name>
</gene>
<evidence type="ECO:0000313" key="4">
    <source>
        <dbReference type="Proteomes" id="UP000226437"/>
    </source>
</evidence>
<dbReference type="InterPro" id="IPR036953">
    <property type="entry name" value="GreA/GreB_C_sf"/>
</dbReference>
<comment type="caution">
    <text evidence="3">The sequence shown here is derived from an EMBL/GenBank/DDBJ whole genome shotgun (WGS) entry which is preliminary data.</text>
</comment>
<dbReference type="SUPFAM" id="SSF54534">
    <property type="entry name" value="FKBP-like"/>
    <property type="match status" value="1"/>
</dbReference>
<dbReference type="GO" id="GO:0003677">
    <property type="term" value="F:DNA binding"/>
    <property type="evidence" value="ECO:0007669"/>
    <property type="project" value="InterPro"/>
</dbReference>
<evidence type="ECO:0000313" key="3">
    <source>
        <dbReference type="EMBL" id="PHL00251.1"/>
    </source>
</evidence>
<keyword evidence="3" id="KW-0648">Protein biosynthesis</keyword>
<feature type="compositionally biased region" description="Pro residues" evidence="1">
    <location>
        <begin position="16"/>
        <end position="25"/>
    </location>
</feature>
<dbReference type="GO" id="GO:0003746">
    <property type="term" value="F:translation elongation factor activity"/>
    <property type="evidence" value="ECO:0007669"/>
    <property type="project" value="UniProtKB-KW"/>
</dbReference>
<keyword evidence="4" id="KW-1185">Reference proteome</keyword>
<dbReference type="GO" id="GO:0032784">
    <property type="term" value="P:regulation of DNA-templated transcription elongation"/>
    <property type="evidence" value="ECO:0007669"/>
    <property type="project" value="InterPro"/>
</dbReference>
<dbReference type="GO" id="GO:0070063">
    <property type="term" value="F:RNA polymerase binding"/>
    <property type="evidence" value="ECO:0007669"/>
    <property type="project" value="InterPro"/>
</dbReference>
<dbReference type="EMBL" id="PDLO01000001">
    <property type="protein sequence ID" value="PHL00251.1"/>
    <property type="molecule type" value="Genomic_DNA"/>
</dbReference>
<keyword evidence="3" id="KW-0251">Elongation factor</keyword>
<name>A0A2G0CJZ5_9BACT</name>
<feature type="region of interest" description="Disordered" evidence="1">
    <location>
        <begin position="1"/>
        <end position="31"/>
    </location>
</feature>
<dbReference type="RefSeq" id="WP_099105231.1">
    <property type="nucleotide sequence ID" value="NZ_JAATJF010000001.1"/>
</dbReference>
<feature type="domain" description="Transcription elongation factor GreA/GreB C-terminal" evidence="2">
    <location>
        <begin position="90"/>
        <end position="166"/>
    </location>
</feature>
<dbReference type="OrthoDB" id="1094048at2"/>
<dbReference type="GO" id="GO:0006354">
    <property type="term" value="P:DNA-templated transcription elongation"/>
    <property type="evidence" value="ECO:0007669"/>
    <property type="project" value="TreeGrafter"/>
</dbReference>
<evidence type="ECO:0000259" key="2">
    <source>
        <dbReference type="Pfam" id="PF01272"/>
    </source>
</evidence>
<sequence length="170" mass="19057">MSRGFVKESDQEELPIIPPRSPLPPGETNYVTPAGLRALEEERARLEAEKQDLPGDNEDERRRAATVIDGKLNLLNQRIASARVLEPADQPQDEVRFGARVKVRQQPGNRVQEFRIVGVDEANVREKKISFTAPIARAITGLRVGETADFRLGNELRKLTVLDISYTTTE</sequence>
<dbReference type="InterPro" id="IPR023459">
    <property type="entry name" value="Tscrpt_elong_fac_GreA/B_fam"/>
</dbReference>
<dbReference type="AlphaFoldDB" id="A0A2G0CJZ5"/>
<organism evidence="3 4">
    <name type="scientific">Neolewinella marina</name>
    <dbReference type="NCBI Taxonomy" id="438751"/>
    <lineage>
        <taxon>Bacteria</taxon>
        <taxon>Pseudomonadati</taxon>
        <taxon>Bacteroidota</taxon>
        <taxon>Saprospiria</taxon>
        <taxon>Saprospirales</taxon>
        <taxon>Lewinellaceae</taxon>
        <taxon>Neolewinella</taxon>
    </lineage>
</organism>
<reference evidence="3 4" key="1">
    <citation type="submission" date="2017-10" db="EMBL/GenBank/DDBJ databases">
        <title>The draft genome sequence of Lewinella marina KCTC 32374.</title>
        <authorList>
            <person name="Wang K."/>
        </authorList>
    </citation>
    <scope>NUCLEOTIDE SEQUENCE [LARGE SCALE GENOMIC DNA]</scope>
    <source>
        <strain evidence="3 4">MKG-38</strain>
    </source>
</reference>
<dbReference type="PANTHER" id="PTHR30437">
    <property type="entry name" value="TRANSCRIPTION ELONGATION FACTOR GREA"/>
    <property type="match status" value="1"/>
</dbReference>
<dbReference type="Proteomes" id="UP000226437">
    <property type="component" value="Unassembled WGS sequence"/>
</dbReference>
<dbReference type="InterPro" id="IPR001437">
    <property type="entry name" value="Tscrpt_elong_fac_GreA/B_C"/>
</dbReference>
<proteinExistence type="predicted"/>